<evidence type="ECO:0000313" key="3">
    <source>
        <dbReference type="Proteomes" id="UP001144397"/>
    </source>
</evidence>
<reference evidence="2 4" key="2">
    <citation type="submission" date="2023-07" db="EMBL/GenBank/DDBJ databases">
        <title>Genomic Encyclopedia of Type Strains, Phase IV (KMG-IV): sequencing the most valuable type-strain genomes for metagenomic binning, comparative biology and taxonomic classification.</title>
        <authorList>
            <person name="Goeker M."/>
        </authorList>
    </citation>
    <scope>NUCLEOTIDE SEQUENCE [LARGE SCALE GENOMIC DNA]</scope>
    <source>
        <strain evidence="2 4">DSM 338</strain>
    </source>
</reference>
<evidence type="ECO:0000313" key="4">
    <source>
        <dbReference type="Proteomes" id="UP001245370"/>
    </source>
</evidence>
<dbReference type="Proteomes" id="UP001245370">
    <property type="component" value="Unassembled WGS sequence"/>
</dbReference>
<reference evidence="1" key="1">
    <citation type="submission" date="2022-12" db="EMBL/GenBank/DDBJ databases">
        <title>Reference genome sequencing for broad-spectrum identification of bacterial and archaeal isolates by mass spectrometry.</title>
        <authorList>
            <person name="Sekiguchi Y."/>
            <person name="Tourlousse D.M."/>
        </authorList>
    </citation>
    <scope>NUCLEOTIDE SEQUENCE</scope>
    <source>
        <strain evidence="1">301</strain>
    </source>
</reference>
<dbReference type="InterPro" id="IPR036388">
    <property type="entry name" value="WH-like_DNA-bd_sf"/>
</dbReference>
<dbReference type="AlphaFoldDB" id="A0A9W6CK57"/>
<evidence type="ECO:0000313" key="2">
    <source>
        <dbReference type="EMBL" id="MDR6332371.1"/>
    </source>
</evidence>
<keyword evidence="4" id="KW-1185">Reference proteome</keyword>
<organism evidence="1 3">
    <name type="scientific">Xanthobacter flavus</name>
    <dbReference type="NCBI Taxonomy" id="281"/>
    <lineage>
        <taxon>Bacteria</taxon>
        <taxon>Pseudomonadati</taxon>
        <taxon>Pseudomonadota</taxon>
        <taxon>Alphaproteobacteria</taxon>
        <taxon>Hyphomicrobiales</taxon>
        <taxon>Xanthobacteraceae</taxon>
        <taxon>Xanthobacter</taxon>
    </lineage>
</organism>
<dbReference type="RefSeq" id="WP_281806805.1">
    <property type="nucleotide sequence ID" value="NZ_BSDO01000002.1"/>
</dbReference>
<gene>
    <name evidence="2" type="ORF">GGQ86_000818</name>
    <name evidence="1" type="ORF">XFLAVUS301_15540</name>
</gene>
<sequence>MATEVERLREENDLLRLRVEELEGLLLNADLPPSLGLSRTAGRVLSLLLARTIVTKEAVMTALYSIAVEDPPDDKIVAAFIFSLRRKLAPHGVAIHSKVGRGAPGYWITNEDKAKVRALS</sequence>
<dbReference type="Gene3D" id="1.10.10.10">
    <property type="entry name" value="Winged helix-like DNA-binding domain superfamily/Winged helix DNA-binding domain"/>
    <property type="match status" value="1"/>
</dbReference>
<protein>
    <submittedName>
        <fullName evidence="2">Two-component system cell cycle response regulator CtrA</fullName>
    </submittedName>
</protein>
<dbReference type="EMBL" id="BSDO01000002">
    <property type="protein sequence ID" value="GLI21880.1"/>
    <property type="molecule type" value="Genomic_DNA"/>
</dbReference>
<proteinExistence type="predicted"/>
<evidence type="ECO:0000313" key="1">
    <source>
        <dbReference type="EMBL" id="GLI21880.1"/>
    </source>
</evidence>
<dbReference type="EMBL" id="JAVDPY010000001">
    <property type="protein sequence ID" value="MDR6332371.1"/>
    <property type="molecule type" value="Genomic_DNA"/>
</dbReference>
<comment type="caution">
    <text evidence="1">The sequence shown here is derived from an EMBL/GenBank/DDBJ whole genome shotgun (WGS) entry which is preliminary data.</text>
</comment>
<dbReference type="Proteomes" id="UP001144397">
    <property type="component" value="Unassembled WGS sequence"/>
</dbReference>
<dbReference type="GeneID" id="95762346"/>
<accession>A0A9W6CK57</accession>
<name>A0A9W6CK57_XANFL</name>